<evidence type="ECO:0000313" key="3">
    <source>
        <dbReference type="Proteomes" id="UP001243844"/>
    </source>
</evidence>
<gene>
    <name evidence="2" type="ORF">RFH47_07285</name>
</gene>
<name>A0AAW8JCX3_9GAMM</name>
<comment type="caution">
    <text evidence="2">The sequence shown here is derived from an EMBL/GenBank/DDBJ whole genome shotgun (WGS) entry which is preliminary data.</text>
</comment>
<sequence length="260" mass="30564">MSHRKYLVTIQKPGETRFDTFFSKNNFQIEDFRLVGVKGLELSTKQYFELAVANHPIPLTPAELGCTLSHLEALQDFLTSEAKYAYVFEDDVIFKTEVDFDQELEFLGEGFILSLGGIKLHICQKARGNLLKQKYANKPILKLHPFFSDKAFYAMGYVMDKKAAQAYIEFHKVIQHADAWQLFLQQQPEINFYFTDILEHPELNFVNNTQSSIENERLQIIKPAEFPNSFYILLKKYLQLKFFRIHKKMLRRKTQRYPNS</sequence>
<evidence type="ECO:0000313" key="2">
    <source>
        <dbReference type="EMBL" id="MDQ8935529.1"/>
    </source>
</evidence>
<dbReference type="Proteomes" id="UP001243844">
    <property type="component" value="Unassembled WGS sequence"/>
</dbReference>
<dbReference type="CDD" id="cd06532">
    <property type="entry name" value="Glyco_transf_25"/>
    <property type="match status" value="1"/>
</dbReference>
<reference evidence="2" key="1">
    <citation type="submission" date="2023-08" db="EMBL/GenBank/DDBJ databases">
        <title>Emergence of clinically-relevant ST2 carbapenem-resistant Acinetobacter baumannii strains in hospital sewages in Zhejiang, East of China.</title>
        <authorList>
            <person name="Kaichao C."/>
            <person name="Zhang R."/>
        </authorList>
    </citation>
    <scope>NUCLEOTIDE SEQUENCE</scope>
    <source>
        <strain evidence="2">M-RB-37</strain>
    </source>
</reference>
<dbReference type="InterPro" id="IPR002654">
    <property type="entry name" value="Glyco_trans_25"/>
</dbReference>
<dbReference type="RefSeq" id="WP_308976507.1">
    <property type="nucleotide sequence ID" value="NZ_JAVIDL010000010.1"/>
</dbReference>
<dbReference type="Pfam" id="PF01755">
    <property type="entry name" value="Glyco_transf_25"/>
    <property type="match status" value="1"/>
</dbReference>
<feature type="domain" description="Glycosyl transferase family 25" evidence="1">
    <location>
        <begin position="42"/>
        <end position="176"/>
    </location>
</feature>
<dbReference type="AlphaFoldDB" id="A0AAW8JCX3"/>
<protein>
    <submittedName>
        <fullName evidence="2">Glycosyltransferase family 25 protein</fullName>
    </submittedName>
</protein>
<evidence type="ECO:0000259" key="1">
    <source>
        <dbReference type="Pfam" id="PF01755"/>
    </source>
</evidence>
<organism evidence="2 3">
    <name type="scientific">Acinetobacter rudis</name>
    <dbReference type="NCBI Taxonomy" id="632955"/>
    <lineage>
        <taxon>Bacteria</taxon>
        <taxon>Pseudomonadati</taxon>
        <taxon>Pseudomonadota</taxon>
        <taxon>Gammaproteobacteria</taxon>
        <taxon>Moraxellales</taxon>
        <taxon>Moraxellaceae</taxon>
        <taxon>Acinetobacter</taxon>
    </lineage>
</organism>
<proteinExistence type="predicted"/>
<dbReference type="EMBL" id="JAVIDL010000010">
    <property type="protein sequence ID" value="MDQ8935529.1"/>
    <property type="molecule type" value="Genomic_DNA"/>
</dbReference>
<accession>A0AAW8JCX3</accession>